<accession>A0A8J7PDK0</accession>
<name>A0A8J7PDK0_9BACT</name>
<organism evidence="5 6">
    <name type="scientific">Candidatus Obscuribacter phosphatis</name>
    <dbReference type="NCBI Taxonomy" id="1906157"/>
    <lineage>
        <taxon>Bacteria</taxon>
        <taxon>Bacillati</taxon>
        <taxon>Candidatus Melainabacteria</taxon>
        <taxon>Candidatus Obscuribacterales</taxon>
        <taxon>Candidatus Obscuribacteraceae</taxon>
        <taxon>Candidatus Obscuribacter</taxon>
    </lineage>
</organism>
<protein>
    <recommendedName>
        <fullName evidence="4">Glucose-6-phosphate isomerase</fullName>
        <ecNumber evidence="4">5.3.1.9</ecNumber>
    </recommendedName>
</protein>
<dbReference type="GO" id="GO:0005829">
    <property type="term" value="C:cytosol"/>
    <property type="evidence" value="ECO:0007669"/>
    <property type="project" value="TreeGrafter"/>
</dbReference>
<dbReference type="InterPro" id="IPR001672">
    <property type="entry name" value="G6P_Isomerase"/>
</dbReference>
<dbReference type="Pfam" id="PF00342">
    <property type="entry name" value="PGI"/>
    <property type="match status" value="1"/>
</dbReference>
<dbReference type="GO" id="GO:0048029">
    <property type="term" value="F:monosaccharide binding"/>
    <property type="evidence" value="ECO:0007669"/>
    <property type="project" value="TreeGrafter"/>
</dbReference>
<evidence type="ECO:0000256" key="4">
    <source>
        <dbReference type="RuleBase" id="RU000612"/>
    </source>
</evidence>
<comment type="catalytic activity">
    <reaction evidence="4">
        <text>alpha-D-glucose 6-phosphate = beta-D-fructose 6-phosphate</text>
        <dbReference type="Rhea" id="RHEA:11816"/>
        <dbReference type="ChEBI" id="CHEBI:57634"/>
        <dbReference type="ChEBI" id="CHEBI:58225"/>
        <dbReference type="EC" id="5.3.1.9"/>
    </reaction>
</comment>
<keyword evidence="5" id="KW-0808">Transferase</keyword>
<dbReference type="PANTHER" id="PTHR11469:SF1">
    <property type="entry name" value="GLUCOSE-6-PHOSPHATE ISOMERASE"/>
    <property type="match status" value="1"/>
</dbReference>
<sequence>MKTAEASHKTSMTVNLPAGTGLTKAVEDYLTAFVKDNLVDALWARQASVWTNTDESKWLDWLTLPERELKNIAEYKKFASEIKDAGFKKVLLLGMGGSSLAPEVFSVTYGNAPGYPALSILDSTDPAQIRAVDASLDYATTLFVVSSKSGSTLEPNIFMRHFVHQAKEKLGEKFGEHFIAITDPGSKLEGEAKAMNFRRIFHGLPGVGGRYSALSPFGVVPMCLIGMDAEAFLSTALQMANSCRQNIKENPGLVLGAIMGQAQVSGIDKLTIFTSPSLYDFGAWLEQLVAESTGKVGKAIIPVDQEVPGESSVYGTDRLFVFVKLAGDRTAHGVQNEAIETFLDNMQEKSPVVRIVLSDKIDLAGEFFRFEFATAIAGAAMHINPFDQPDVEFSKVETRELTTAYEQTGHLPSETPFFSEGDIELYSDEKNAAAIKENAQAQTLVGMLKAHLDRLCAGDYFALLAYLHMDHSDIESSLFKMRMQVRDKKHVATCLGFGPRFLHSTGQAYKGGAASGVFLQVTADDSQDLPVPDAKYTFSVVKAAQARGDFQVLTKRDRRALRVHIKGDLKAGLAKLKESLFAALT</sequence>
<dbReference type="NCBIfam" id="NF007080">
    <property type="entry name" value="PRK09533.1"/>
    <property type="match status" value="1"/>
</dbReference>
<dbReference type="Gene3D" id="3.40.50.10490">
    <property type="entry name" value="Glucose-6-phosphate isomerase like protein, domain 1"/>
    <property type="match status" value="3"/>
</dbReference>
<comment type="caution">
    <text evidence="5">The sequence shown here is derived from an EMBL/GenBank/DDBJ whole genome shotgun (WGS) entry which is preliminary data.</text>
</comment>
<dbReference type="GO" id="GO:0051156">
    <property type="term" value="P:glucose 6-phosphate metabolic process"/>
    <property type="evidence" value="ECO:0007669"/>
    <property type="project" value="TreeGrafter"/>
</dbReference>
<comment type="pathway">
    <text evidence="4">Carbohydrate degradation; glycolysis; D-glyceraldehyde 3-phosphate and glycerone phosphate from D-glucose: step 2/4.</text>
</comment>
<dbReference type="EMBL" id="JAFLCK010000005">
    <property type="protein sequence ID" value="MBN8659723.1"/>
    <property type="molecule type" value="Genomic_DNA"/>
</dbReference>
<keyword evidence="2 4" id="KW-0324">Glycolysis</keyword>
<keyword evidence="3 4" id="KW-0413">Isomerase</keyword>
<comment type="similarity">
    <text evidence="4">Belongs to the GPI family.</text>
</comment>
<dbReference type="GO" id="GO:0016740">
    <property type="term" value="F:transferase activity"/>
    <property type="evidence" value="ECO:0007669"/>
    <property type="project" value="UniProtKB-KW"/>
</dbReference>
<dbReference type="Proteomes" id="UP000664277">
    <property type="component" value="Unassembled WGS sequence"/>
</dbReference>
<dbReference type="InterPro" id="IPR046348">
    <property type="entry name" value="SIS_dom_sf"/>
</dbReference>
<dbReference type="GO" id="GO:0097367">
    <property type="term" value="F:carbohydrate derivative binding"/>
    <property type="evidence" value="ECO:0007669"/>
    <property type="project" value="InterPro"/>
</dbReference>
<gene>
    <name evidence="5" type="ORF">J0M35_05130</name>
</gene>
<dbReference type="GO" id="GO:0004347">
    <property type="term" value="F:glucose-6-phosphate isomerase activity"/>
    <property type="evidence" value="ECO:0007669"/>
    <property type="project" value="UniProtKB-EC"/>
</dbReference>
<dbReference type="AlphaFoldDB" id="A0A8J7PDK0"/>
<dbReference type="GO" id="GO:0006096">
    <property type="term" value="P:glycolytic process"/>
    <property type="evidence" value="ECO:0007669"/>
    <property type="project" value="UniProtKB-UniPathway"/>
</dbReference>
<reference evidence="5" key="1">
    <citation type="submission" date="2021-02" db="EMBL/GenBank/DDBJ databases">
        <title>Genome-Resolved Metagenomics of a Microbial Community Performing Photosynthetic Biological Nutrient Removal.</title>
        <authorList>
            <person name="Mcdaniel E.A."/>
        </authorList>
    </citation>
    <scope>NUCLEOTIDE SEQUENCE</scope>
    <source>
        <strain evidence="5">UWPOB_OBS1</strain>
    </source>
</reference>
<dbReference type="PRINTS" id="PR00662">
    <property type="entry name" value="G6PISOMERASE"/>
</dbReference>
<dbReference type="UniPathway" id="UPA00109">
    <property type="reaction ID" value="UER00181"/>
</dbReference>
<dbReference type="PROSITE" id="PS51463">
    <property type="entry name" value="P_GLUCOSE_ISOMERASE_3"/>
    <property type="match status" value="1"/>
</dbReference>
<dbReference type="EC" id="5.3.1.9" evidence="4"/>
<dbReference type="SUPFAM" id="SSF53697">
    <property type="entry name" value="SIS domain"/>
    <property type="match status" value="1"/>
</dbReference>
<dbReference type="GO" id="GO:0006094">
    <property type="term" value="P:gluconeogenesis"/>
    <property type="evidence" value="ECO:0007669"/>
    <property type="project" value="UniProtKB-KW"/>
</dbReference>
<proteinExistence type="inferred from homology"/>
<evidence type="ECO:0000256" key="2">
    <source>
        <dbReference type="ARBA" id="ARBA00023152"/>
    </source>
</evidence>
<keyword evidence="1 4" id="KW-0312">Gluconeogenesis</keyword>
<evidence type="ECO:0000256" key="1">
    <source>
        <dbReference type="ARBA" id="ARBA00022432"/>
    </source>
</evidence>
<evidence type="ECO:0000256" key="3">
    <source>
        <dbReference type="ARBA" id="ARBA00023235"/>
    </source>
</evidence>
<evidence type="ECO:0000313" key="5">
    <source>
        <dbReference type="EMBL" id="MBN8659723.1"/>
    </source>
</evidence>
<dbReference type="PANTHER" id="PTHR11469">
    <property type="entry name" value="GLUCOSE-6-PHOSPHATE ISOMERASE"/>
    <property type="match status" value="1"/>
</dbReference>
<evidence type="ECO:0000313" key="6">
    <source>
        <dbReference type="Proteomes" id="UP000664277"/>
    </source>
</evidence>